<dbReference type="PRINTS" id="PR00739">
    <property type="entry name" value="GLHYDRLASE26"/>
</dbReference>
<keyword evidence="8" id="KW-1185">Reference proteome</keyword>
<dbReference type="EMBL" id="FOCL01000007">
    <property type="protein sequence ID" value="SEO34365.1"/>
    <property type="molecule type" value="Genomic_DNA"/>
</dbReference>
<evidence type="ECO:0000256" key="2">
    <source>
        <dbReference type="ARBA" id="ARBA00022801"/>
    </source>
</evidence>
<evidence type="ECO:0000259" key="6">
    <source>
        <dbReference type="PROSITE" id="PS51764"/>
    </source>
</evidence>
<evidence type="ECO:0000313" key="8">
    <source>
        <dbReference type="Proteomes" id="UP000198942"/>
    </source>
</evidence>
<evidence type="ECO:0000256" key="3">
    <source>
        <dbReference type="ARBA" id="ARBA00023295"/>
    </source>
</evidence>
<dbReference type="Proteomes" id="UP000198942">
    <property type="component" value="Unassembled WGS sequence"/>
</dbReference>
<dbReference type="InterPro" id="IPR022790">
    <property type="entry name" value="GH26_dom"/>
</dbReference>
<feature type="chain" id="PRO_5011680382" evidence="5">
    <location>
        <begin position="20"/>
        <end position="353"/>
    </location>
</feature>
<sequence length="353" mass="39133">MKKMQISLILITAATAVFFACGGKKSDAGPGGDGGGTKPPVDTPVVTIPTTPYKSLNYLYKISGTKTVAGIHNREPNATPAVWTEKVYSVTGKYPGLWSGDFLFQQDNINDRQTMINEAIDQWNKGALVNIMWHSCNPALAEPCGFDANGVLSKLTNDQWTELTTDGSAMNNKWKALVDEVCFYLQQLKDKNVEVLWRPMHEMNQGSFWWAGRPGPTGTRKLYQMLHDYMVKTKGLTNLIWVWDVQDFGSLNDDVNAYNPGADYYDVAALDVYDGSGYTQAKYNTMVTVAAGKPIAIGECQKLPTAAQLTAQPKWTFFMGWSELEFSNNSDADIKNLHTAPNVITLDKMPGWK</sequence>
<evidence type="ECO:0000256" key="4">
    <source>
        <dbReference type="PROSITE-ProRule" id="PRU01100"/>
    </source>
</evidence>
<dbReference type="InterPro" id="IPR000805">
    <property type="entry name" value="Glyco_hydro_26"/>
</dbReference>
<dbReference type="SUPFAM" id="SSF51445">
    <property type="entry name" value="(Trans)glycosidases"/>
    <property type="match status" value="1"/>
</dbReference>
<feature type="domain" description="GH26" evidence="6">
    <location>
        <begin position="50"/>
        <end position="347"/>
    </location>
</feature>
<evidence type="ECO:0000256" key="5">
    <source>
        <dbReference type="SAM" id="SignalP"/>
    </source>
</evidence>
<dbReference type="PROSITE" id="PS51764">
    <property type="entry name" value="GH26"/>
    <property type="match status" value="1"/>
</dbReference>
<gene>
    <name evidence="7" type="ORF">SAMN05192574_107143</name>
</gene>
<organism evidence="7 8">
    <name type="scientific">Mucilaginibacter gossypiicola</name>
    <dbReference type="NCBI Taxonomy" id="551995"/>
    <lineage>
        <taxon>Bacteria</taxon>
        <taxon>Pseudomonadati</taxon>
        <taxon>Bacteroidota</taxon>
        <taxon>Sphingobacteriia</taxon>
        <taxon>Sphingobacteriales</taxon>
        <taxon>Sphingobacteriaceae</taxon>
        <taxon>Mucilaginibacter</taxon>
    </lineage>
</organism>
<dbReference type="GO" id="GO:0016985">
    <property type="term" value="F:mannan endo-1,4-beta-mannosidase activity"/>
    <property type="evidence" value="ECO:0007669"/>
    <property type="project" value="InterPro"/>
</dbReference>
<feature type="active site" description="Proton donor" evidence="4">
    <location>
        <position position="202"/>
    </location>
</feature>
<reference evidence="8" key="1">
    <citation type="submission" date="2016-10" db="EMBL/GenBank/DDBJ databases">
        <authorList>
            <person name="Varghese N."/>
            <person name="Submissions S."/>
        </authorList>
    </citation>
    <scope>NUCLEOTIDE SEQUENCE [LARGE SCALE GENOMIC DNA]</scope>
    <source>
        <strain evidence="8">Gh-48</strain>
    </source>
</reference>
<dbReference type="STRING" id="551995.SAMN05192574_107143"/>
<dbReference type="InterPro" id="IPR017853">
    <property type="entry name" value="GH"/>
</dbReference>
<name>A0A1H8NXK1_9SPHI</name>
<dbReference type="PANTHER" id="PTHR40079">
    <property type="entry name" value="MANNAN ENDO-1,4-BETA-MANNOSIDASE E-RELATED"/>
    <property type="match status" value="1"/>
</dbReference>
<protein>
    <submittedName>
        <fullName evidence="7">Mannan endo-1,4-beta-mannosidase</fullName>
    </submittedName>
</protein>
<feature type="signal peptide" evidence="5">
    <location>
        <begin position="1"/>
        <end position="19"/>
    </location>
</feature>
<dbReference type="PANTHER" id="PTHR40079:SF4">
    <property type="entry name" value="GH26 DOMAIN-CONTAINING PROTEIN-RELATED"/>
    <property type="match status" value="1"/>
</dbReference>
<dbReference type="Pfam" id="PF02156">
    <property type="entry name" value="Glyco_hydro_26"/>
    <property type="match status" value="1"/>
</dbReference>
<dbReference type="PROSITE" id="PS51257">
    <property type="entry name" value="PROKAR_LIPOPROTEIN"/>
    <property type="match status" value="1"/>
</dbReference>
<evidence type="ECO:0000313" key="7">
    <source>
        <dbReference type="EMBL" id="SEO34365.1"/>
    </source>
</evidence>
<proteinExistence type="inferred from homology"/>
<keyword evidence="2 4" id="KW-0378">Hydrolase</keyword>
<keyword evidence="3 4" id="KW-0326">Glycosidase</keyword>
<dbReference type="Gene3D" id="3.20.20.80">
    <property type="entry name" value="Glycosidases"/>
    <property type="match status" value="1"/>
</dbReference>
<dbReference type="AlphaFoldDB" id="A0A1H8NXK1"/>
<evidence type="ECO:0000256" key="1">
    <source>
        <dbReference type="ARBA" id="ARBA00007754"/>
    </source>
</evidence>
<accession>A0A1H8NXK1</accession>
<dbReference type="GO" id="GO:0006080">
    <property type="term" value="P:substituted mannan metabolic process"/>
    <property type="evidence" value="ECO:0007669"/>
    <property type="project" value="InterPro"/>
</dbReference>
<keyword evidence="5" id="KW-0732">Signal</keyword>
<feature type="active site" description="Nucleophile" evidence="4">
    <location>
        <position position="299"/>
    </location>
</feature>
<comment type="similarity">
    <text evidence="1 4">Belongs to the glycosyl hydrolase 26 family.</text>
</comment>